<dbReference type="RefSeq" id="WP_307451189.1">
    <property type="nucleotide sequence ID" value="NZ_JAUTAL010000001.1"/>
</dbReference>
<gene>
    <name evidence="1" type="ORF">QE404_002721</name>
</gene>
<dbReference type="InterPro" id="IPR015996">
    <property type="entry name" value="UCP028451"/>
</dbReference>
<dbReference type="PANTHER" id="PTHR36452:SF1">
    <property type="entry name" value="DUF2461 DOMAIN-CONTAINING PROTEIN"/>
    <property type="match status" value="1"/>
</dbReference>
<dbReference type="EMBL" id="JAUTAL010000001">
    <property type="protein sequence ID" value="MDQ1097574.1"/>
    <property type="molecule type" value="Genomic_DNA"/>
</dbReference>
<keyword evidence="2" id="KW-1185">Reference proteome</keyword>
<organism evidence="1 2">
    <name type="scientific">Chryseobacterium camelliae</name>
    <dbReference type="NCBI Taxonomy" id="1265445"/>
    <lineage>
        <taxon>Bacteria</taxon>
        <taxon>Pseudomonadati</taxon>
        <taxon>Bacteroidota</taxon>
        <taxon>Flavobacteriia</taxon>
        <taxon>Flavobacteriales</taxon>
        <taxon>Weeksellaceae</taxon>
        <taxon>Chryseobacterium group</taxon>
        <taxon>Chryseobacterium</taxon>
    </lineage>
</organism>
<dbReference type="PANTHER" id="PTHR36452">
    <property type="entry name" value="CHROMOSOME 12, WHOLE GENOME SHOTGUN SEQUENCE"/>
    <property type="match status" value="1"/>
</dbReference>
<name>A0ABU0TKI9_9FLAO</name>
<comment type="caution">
    <text evidence="1">The sequence shown here is derived from an EMBL/GenBank/DDBJ whole genome shotgun (WGS) entry which is preliminary data.</text>
</comment>
<dbReference type="PIRSF" id="PIRSF028451">
    <property type="entry name" value="UCP028451"/>
    <property type="match status" value="1"/>
</dbReference>
<reference evidence="1 2" key="1">
    <citation type="submission" date="2023-07" db="EMBL/GenBank/DDBJ databases">
        <title>Functional and genomic diversity of the sorghum phyllosphere microbiome.</title>
        <authorList>
            <person name="Shade A."/>
        </authorList>
    </citation>
    <scope>NUCLEOTIDE SEQUENCE [LARGE SCALE GENOMIC DNA]</scope>
    <source>
        <strain evidence="1 2">SORGH_AS_1064</strain>
    </source>
</reference>
<protein>
    <submittedName>
        <fullName evidence="1">Uncharacterized protein (TIGR02453 family)</fullName>
    </submittedName>
</protein>
<dbReference type="NCBIfam" id="TIGR02453">
    <property type="entry name" value="TIGR02453 family protein"/>
    <property type="match status" value="1"/>
</dbReference>
<dbReference type="InterPro" id="IPR012808">
    <property type="entry name" value="CHP02453"/>
</dbReference>
<accession>A0ABU0TKI9</accession>
<proteinExistence type="predicted"/>
<sequence length="219" mass="25596">MKKAFEFLKQLERNNNREWFTTHKAEYETIAKENKTLFNQIHAELQQHDQVPGIHMYRIYRDVRFSKDQTPYKTHFGVGYSRLKPMLRGGYYIHLEHGNSFVGGGFWGPDAKDLLRIRKEFEISTAEIEKITSDQTFINYFKEIKGDAVKTAPRGFDKNLPAIDLIRKKQYVVMRPLTDQEVFSADFPKEAVLTLLAMRPFFDYMSEVLTTDLNGASLI</sequence>
<dbReference type="Pfam" id="PF09365">
    <property type="entry name" value="DUF2461"/>
    <property type="match status" value="1"/>
</dbReference>
<evidence type="ECO:0000313" key="1">
    <source>
        <dbReference type="EMBL" id="MDQ1097574.1"/>
    </source>
</evidence>
<evidence type="ECO:0000313" key="2">
    <source>
        <dbReference type="Proteomes" id="UP001225072"/>
    </source>
</evidence>
<dbReference type="Proteomes" id="UP001225072">
    <property type="component" value="Unassembled WGS sequence"/>
</dbReference>